<organism evidence="1 2">
    <name type="scientific">Tenebrio molitor</name>
    <name type="common">Yellow mealworm beetle</name>
    <dbReference type="NCBI Taxonomy" id="7067"/>
    <lineage>
        <taxon>Eukaryota</taxon>
        <taxon>Metazoa</taxon>
        <taxon>Ecdysozoa</taxon>
        <taxon>Arthropoda</taxon>
        <taxon>Hexapoda</taxon>
        <taxon>Insecta</taxon>
        <taxon>Pterygota</taxon>
        <taxon>Neoptera</taxon>
        <taxon>Endopterygota</taxon>
        <taxon>Coleoptera</taxon>
        <taxon>Polyphaga</taxon>
        <taxon>Cucujiformia</taxon>
        <taxon>Tenebrionidae</taxon>
        <taxon>Tenebrio</taxon>
    </lineage>
</organism>
<reference evidence="1" key="2">
    <citation type="submission" date="2021-08" db="EMBL/GenBank/DDBJ databases">
        <authorList>
            <person name="Eriksson T."/>
        </authorList>
    </citation>
    <scope>NUCLEOTIDE SEQUENCE</scope>
    <source>
        <strain evidence="1">Stoneville</strain>
        <tissue evidence="1">Whole head</tissue>
    </source>
</reference>
<name>A0A8J6HL14_TENMO</name>
<keyword evidence="2" id="KW-1185">Reference proteome</keyword>
<comment type="caution">
    <text evidence="1">The sequence shown here is derived from an EMBL/GenBank/DDBJ whole genome shotgun (WGS) entry which is preliminary data.</text>
</comment>
<evidence type="ECO:0000313" key="2">
    <source>
        <dbReference type="Proteomes" id="UP000719412"/>
    </source>
</evidence>
<protein>
    <submittedName>
        <fullName evidence="1">Uncharacterized protein</fullName>
    </submittedName>
</protein>
<dbReference type="Proteomes" id="UP000719412">
    <property type="component" value="Unassembled WGS sequence"/>
</dbReference>
<gene>
    <name evidence="1" type="ORF">GEV33_006489</name>
</gene>
<proteinExistence type="predicted"/>
<accession>A0A8J6HL14</accession>
<dbReference type="AlphaFoldDB" id="A0A8J6HL14"/>
<reference evidence="1" key="1">
    <citation type="journal article" date="2020" name="J Insects Food Feed">
        <title>The yellow mealworm (Tenebrio molitor) genome: a resource for the emerging insects as food and feed industry.</title>
        <authorList>
            <person name="Eriksson T."/>
            <person name="Andere A."/>
            <person name="Kelstrup H."/>
            <person name="Emery V."/>
            <person name="Picard C."/>
        </authorList>
    </citation>
    <scope>NUCLEOTIDE SEQUENCE</scope>
    <source>
        <strain evidence="1">Stoneville</strain>
        <tissue evidence="1">Whole head</tissue>
    </source>
</reference>
<evidence type="ECO:0000313" key="1">
    <source>
        <dbReference type="EMBL" id="KAH0816302.1"/>
    </source>
</evidence>
<sequence length="236" mass="25362">MKNVLVANKDRMTVMMEADMLTFGRSGLDGTLAAPRPRPPGRRSVCKRHLDGPPLAPERLSLHARATPGGGSWGITGPRTEWRIEMRRLLLVARFSGRLRVHAASSWSWPRSFSTFSSRPGVGVVIRATLSPRPEIVCATVSARIGACRVHVQGGPGAGGGGTFVHTFPVRIVGFCGGGGVFELAFANSDLHGRGRPLFGNVQLKVNNLFKAGFGSRIRGRTYVRPSPESGERGPD</sequence>
<dbReference type="EMBL" id="JABDTM020021753">
    <property type="protein sequence ID" value="KAH0816302.1"/>
    <property type="molecule type" value="Genomic_DNA"/>
</dbReference>